<keyword evidence="7" id="KW-1185">Reference proteome</keyword>
<proteinExistence type="predicted"/>
<evidence type="ECO:0000313" key="6">
    <source>
        <dbReference type="EMBL" id="TGV01389.1"/>
    </source>
</evidence>
<evidence type="ECO:0000313" key="7">
    <source>
        <dbReference type="Proteomes" id="UP000307602"/>
    </source>
</evidence>
<keyword evidence="3" id="KW-1015">Disulfide bond</keyword>
<dbReference type="InterPro" id="IPR036249">
    <property type="entry name" value="Thioredoxin-like_sf"/>
</dbReference>
<dbReference type="Proteomes" id="UP000307602">
    <property type="component" value="Unassembled WGS sequence"/>
</dbReference>
<evidence type="ECO:0000256" key="2">
    <source>
        <dbReference type="ARBA" id="ARBA00022748"/>
    </source>
</evidence>
<dbReference type="Pfam" id="PF08534">
    <property type="entry name" value="Redoxin"/>
    <property type="match status" value="1"/>
</dbReference>
<dbReference type="AlphaFoldDB" id="A0A4S1DTV7"/>
<dbReference type="SUPFAM" id="SSF52833">
    <property type="entry name" value="Thioredoxin-like"/>
    <property type="match status" value="1"/>
</dbReference>
<dbReference type="GO" id="GO:0030313">
    <property type="term" value="C:cell envelope"/>
    <property type="evidence" value="ECO:0007669"/>
    <property type="project" value="UniProtKB-SubCell"/>
</dbReference>
<evidence type="ECO:0000256" key="1">
    <source>
        <dbReference type="ARBA" id="ARBA00004196"/>
    </source>
</evidence>
<reference evidence="6 7" key="1">
    <citation type="submission" date="2019-04" db="EMBL/GenBank/DDBJ databases">
        <authorList>
            <person name="Liu A."/>
        </authorList>
    </citation>
    <scope>NUCLEOTIDE SEQUENCE [LARGE SCALE GENOMIC DNA]</scope>
    <source>
        <strain evidence="6 7">RZ03</strain>
    </source>
</reference>
<keyword evidence="4" id="KW-0676">Redox-active center</keyword>
<dbReference type="InterPro" id="IPR050553">
    <property type="entry name" value="Thioredoxin_ResA/DsbE_sf"/>
</dbReference>
<dbReference type="OrthoDB" id="1098640at2"/>
<dbReference type="GO" id="GO:0017004">
    <property type="term" value="P:cytochrome complex assembly"/>
    <property type="evidence" value="ECO:0007669"/>
    <property type="project" value="UniProtKB-KW"/>
</dbReference>
<dbReference type="PANTHER" id="PTHR42852:SF6">
    <property type="entry name" value="THIOL:DISULFIDE INTERCHANGE PROTEIN DSBE"/>
    <property type="match status" value="1"/>
</dbReference>
<protein>
    <submittedName>
        <fullName evidence="6">TlpA family protein disulfide reductase</fullName>
    </submittedName>
</protein>
<dbReference type="PROSITE" id="PS51257">
    <property type="entry name" value="PROKAR_LIPOPROTEIN"/>
    <property type="match status" value="1"/>
</dbReference>
<evidence type="ECO:0000259" key="5">
    <source>
        <dbReference type="PROSITE" id="PS51352"/>
    </source>
</evidence>
<feature type="domain" description="Thioredoxin" evidence="5">
    <location>
        <begin position="316"/>
        <end position="460"/>
    </location>
</feature>
<comment type="subcellular location">
    <subcellularLocation>
        <location evidence="1">Cell envelope</location>
    </subcellularLocation>
</comment>
<keyword evidence="2" id="KW-0201">Cytochrome c-type biogenesis</keyword>
<dbReference type="EMBL" id="SRSO01000024">
    <property type="protein sequence ID" value="TGV01389.1"/>
    <property type="molecule type" value="Genomic_DNA"/>
</dbReference>
<organism evidence="6 7">
    <name type="scientific">Flavivirga rizhaonensis</name>
    <dbReference type="NCBI Taxonomy" id="2559571"/>
    <lineage>
        <taxon>Bacteria</taxon>
        <taxon>Pseudomonadati</taxon>
        <taxon>Bacteroidota</taxon>
        <taxon>Flavobacteriia</taxon>
        <taxon>Flavobacteriales</taxon>
        <taxon>Flavobacteriaceae</taxon>
        <taxon>Flavivirga</taxon>
    </lineage>
</organism>
<comment type="caution">
    <text evidence="6">The sequence shown here is derived from an EMBL/GenBank/DDBJ whole genome shotgun (WGS) entry which is preliminary data.</text>
</comment>
<dbReference type="Gene3D" id="3.40.30.10">
    <property type="entry name" value="Glutaredoxin"/>
    <property type="match status" value="1"/>
</dbReference>
<gene>
    <name evidence="6" type="ORF">EM932_15785</name>
</gene>
<dbReference type="PROSITE" id="PS51352">
    <property type="entry name" value="THIOREDOXIN_2"/>
    <property type="match status" value="1"/>
</dbReference>
<dbReference type="PANTHER" id="PTHR42852">
    <property type="entry name" value="THIOL:DISULFIDE INTERCHANGE PROTEIN DSBE"/>
    <property type="match status" value="1"/>
</dbReference>
<name>A0A4S1DTV7_9FLAO</name>
<evidence type="ECO:0000256" key="4">
    <source>
        <dbReference type="ARBA" id="ARBA00023284"/>
    </source>
</evidence>
<dbReference type="InterPro" id="IPR013766">
    <property type="entry name" value="Thioredoxin_domain"/>
</dbReference>
<dbReference type="RefSeq" id="WP_135878170.1">
    <property type="nucleotide sequence ID" value="NZ_SRSO01000024.1"/>
</dbReference>
<dbReference type="InterPro" id="IPR013740">
    <property type="entry name" value="Redoxin"/>
</dbReference>
<accession>A0A4S1DTV7</accession>
<dbReference type="CDD" id="cd02966">
    <property type="entry name" value="TlpA_like_family"/>
    <property type="match status" value="1"/>
</dbReference>
<evidence type="ECO:0000256" key="3">
    <source>
        <dbReference type="ARBA" id="ARBA00023157"/>
    </source>
</evidence>
<dbReference type="GO" id="GO:0016491">
    <property type="term" value="F:oxidoreductase activity"/>
    <property type="evidence" value="ECO:0007669"/>
    <property type="project" value="InterPro"/>
</dbReference>
<sequence>MKIIRILVLIVVIFITSCKPNIPAEKVDYAILSGKTIDYEGDLLLFKDYVLGPLKIEDDGSFKDTIKLERPVEYKLANSNGTTGIYLYPGANLHVEISNQDLLSAIKYSGNTAKESNYLLHKYTIVNKYSKENKTSVEPQKTYTAIENLYQALVTKLEEFNLPKAFKIAERRRLNYMRLNEFNSYKNRQLDDNKSFQLPKKYQDEIINLDINNEEDFHYTSRYRQLVLTQISNKAKEAKKKDSVTDLYNIKLKLIKAISNKYIKDEVAYKMTMNAMLGSSISADKLNVIKNDFLSIATNEDKKNQIIEIYNETVTTASGQPSPKFENYENYKEGTTSLDDLKGKYVYIDIWATWCLPCIQEIPALKKIEEQYHDKNIEFVSISVDSKKDFEKWKKFVKDKALTGIQLFADKSLSADFMKSYNVGGIPRFILIGTEGEIISSNAPRPSDKKFITLLNSLDI</sequence>